<dbReference type="Proteomes" id="UP000593758">
    <property type="component" value="Chromosome"/>
</dbReference>
<accession>A0A7M1STR1</accession>
<evidence type="ECO:0000256" key="1">
    <source>
        <dbReference type="SAM" id="Phobius"/>
    </source>
</evidence>
<dbReference type="AlphaFoldDB" id="A0A7M1STR1"/>
<dbReference type="KEGG" id="halt:IM660_01220"/>
<reference evidence="2 3" key="1">
    <citation type="submission" date="2020-10" db="EMBL/GenBank/DDBJ databases">
        <title>Haloactinobacterium sp. RN3S43, a bacterium isolated from saline soil.</title>
        <authorList>
            <person name="Sun J.-Q."/>
        </authorList>
    </citation>
    <scope>NUCLEOTIDE SEQUENCE [LARGE SCALE GENOMIC DNA]</scope>
    <source>
        <strain evidence="2 3">RN3S43</strain>
    </source>
</reference>
<gene>
    <name evidence="2" type="ORF">IM660_01220</name>
</gene>
<evidence type="ECO:0000313" key="2">
    <source>
        <dbReference type="EMBL" id="QOR70968.1"/>
    </source>
</evidence>
<sequence length="163" mass="17763">MPGQARDVSLNVTRSTGVTVFQTKPARLVWTADDQIQVIDRSPLGDQELVFHARPQEITKASYMGNAGAAQCYLTLRTANAKVKVDLGGAHPTPHQGESVEQYNQRVAAEGIPPHRWWTDRLATYNVPTKFWSFGKVFGITLAATLGVLAIIFGIAALVFALS</sequence>
<evidence type="ECO:0000313" key="3">
    <source>
        <dbReference type="Proteomes" id="UP000593758"/>
    </source>
</evidence>
<keyword evidence="1" id="KW-0472">Membrane</keyword>
<name>A0A7M1STR1_9MICO</name>
<keyword evidence="3" id="KW-1185">Reference proteome</keyword>
<protein>
    <submittedName>
        <fullName evidence="2">Uncharacterized protein</fullName>
    </submittedName>
</protein>
<keyword evidence="1" id="KW-1133">Transmembrane helix</keyword>
<feature type="transmembrane region" description="Helical" evidence="1">
    <location>
        <begin position="137"/>
        <end position="162"/>
    </location>
</feature>
<keyword evidence="1" id="KW-0812">Transmembrane</keyword>
<organism evidence="2 3">
    <name type="scientific">Ruania alkalisoli</name>
    <dbReference type="NCBI Taxonomy" id="2779775"/>
    <lineage>
        <taxon>Bacteria</taxon>
        <taxon>Bacillati</taxon>
        <taxon>Actinomycetota</taxon>
        <taxon>Actinomycetes</taxon>
        <taxon>Micrococcales</taxon>
        <taxon>Ruaniaceae</taxon>
        <taxon>Ruania</taxon>
    </lineage>
</organism>
<dbReference type="EMBL" id="CP063169">
    <property type="protein sequence ID" value="QOR70968.1"/>
    <property type="molecule type" value="Genomic_DNA"/>
</dbReference>
<dbReference type="RefSeq" id="WP_193497637.1">
    <property type="nucleotide sequence ID" value="NZ_CP063169.1"/>
</dbReference>
<proteinExistence type="predicted"/>